<gene>
    <name evidence="2" type="ORF">Sant_P0080</name>
</gene>
<evidence type="ECO:0000313" key="3">
    <source>
        <dbReference type="Proteomes" id="UP000019028"/>
    </source>
</evidence>
<accession>W0I2Z6</accession>
<geneLocation type="plasmid" evidence="2 3">
    <name>pHS1</name>
</geneLocation>
<name>W0I2Z6_9GAMM</name>
<dbReference type="AlphaFoldDB" id="W0I2Z6"/>
<reference evidence="2 3" key="1">
    <citation type="journal article" date="2014" name="Genome Biol. Evol.">
        <title>Genome degeneration and adaptation in a nascent stage of symbiosis.</title>
        <authorList>
            <person name="Oakeson K.F."/>
            <person name="Gil R."/>
            <person name="Clayton A.L."/>
            <person name="Dunn D.M."/>
            <person name="von Niederhausern A.C."/>
            <person name="Hamil C."/>
            <person name="Aoyagi A."/>
            <person name="Duval B."/>
            <person name="Baca A."/>
            <person name="Silva F.J."/>
            <person name="Vallier A."/>
            <person name="Jackson D.G."/>
            <person name="Latorre A."/>
            <person name="Weiss R.B."/>
            <person name="Heddi A."/>
            <person name="Moya A."/>
            <person name="Dale C."/>
        </authorList>
    </citation>
    <scope>NUCLEOTIDE SEQUENCE [LARGE SCALE GENOMIC DNA]</scope>
    <source>
        <strain evidence="2 3">HS1</strain>
        <plasmid evidence="3">Plasmid pHS1</plasmid>
    </source>
</reference>
<evidence type="ECO:0000256" key="1">
    <source>
        <dbReference type="SAM" id="MobiDB-lite"/>
    </source>
</evidence>
<keyword evidence="3" id="KW-1185">Reference proteome</keyword>
<evidence type="ECO:0000313" key="2">
    <source>
        <dbReference type="EMBL" id="AHF79127.1"/>
    </source>
</evidence>
<dbReference type="KEGG" id="sod:Sant_P0080"/>
<keyword evidence="2" id="KW-0614">Plasmid</keyword>
<organism evidence="2 3">
    <name type="scientific">Sodalis praecaptivus</name>
    <dbReference type="NCBI Taxonomy" id="1239307"/>
    <lineage>
        <taxon>Bacteria</taxon>
        <taxon>Pseudomonadati</taxon>
        <taxon>Pseudomonadota</taxon>
        <taxon>Gammaproteobacteria</taxon>
        <taxon>Enterobacterales</taxon>
        <taxon>Bruguierivoracaceae</taxon>
        <taxon>Sodalis</taxon>
    </lineage>
</organism>
<dbReference type="PATRIC" id="fig|1239307.3.peg.4607"/>
<dbReference type="EMBL" id="CP006570">
    <property type="protein sequence ID" value="AHF79127.1"/>
    <property type="molecule type" value="Genomic_DNA"/>
</dbReference>
<dbReference type="RefSeq" id="WP_025424254.1">
    <property type="nucleotide sequence ID" value="NZ_CP006570.1"/>
</dbReference>
<dbReference type="HOGENOM" id="CLU_1214158_0_0_6"/>
<proteinExistence type="predicted"/>
<protein>
    <submittedName>
        <fullName evidence="2">Uncharacterized protein</fullName>
    </submittedName>
</protein>
<dbReference type="Proteomes" id="UP000019028">
    <property type="component" value="Plasmid pHS1"/>
</dbReference>
<sequence>MRIAACTHTAPSAGIVHPPAAASSGAVKRLVHGLRAIDSAANHGANTVSYASAQASATLRQRLINRIIQMHPKTKRPKSCFRLAIKYGLSPQEFHALEMKVVQGPAAKRLRRGESCDTLSRDYGGMGGLSYEARTRLEIIAVNGPAAQCLHRGASVSRVCRKWGIITQTAREALQRLVLANQAKGDILPSTLHVESDPVNAAISHPRSNGGGRSDDAVVPTSQITALR</sequence>
<feature type="region of interest" description="Disordered" evidence="1">
    <location>
        <begin position="201"/>
        <end position="228"/>
    </location>
</feature>